<evidence type="ECO:0000256" key="9">
    <source>
        <dbReference type="ARBA" id="ARBA00031573"/>
    </source>
</evidence>
<reference evidence="13" key="1">
    <citation type="submission" date="2021-02" db="EMBL/GenBank/DDBJ databases">
        <authorList>
            <person name="Nowell W R."/>
        </authorList>
    </citation>
    <scope>NUCLEOTIDE SEQUENCE</scope>
</reference>
<organism evidence="13 14">
    <name type="scientific">Adineta steineri</name>
    <dbReference type="NCBI Taxonomy" id="433720"/>
    <lineage>
        <taxon>Eukaryota</taxon>
        <taxon>Metazoa</taxon>
        <taxon>Spiralia</taxon>
        <taxon>Gnathifera</taxon>
        <taxon>Rotifera</taxon>
        <taxon>Eurotatoria</taxon>
        <taxon>Bdelloidea</taxon>
        <taxon>Adinetida</taxon>
        <taxon>Adinetidae</taxon>
        <taxon>Adineta</taxon>
    </lineage>
</organism>
<protein>
    <recommendedName>
        <fullName evidence="3">Basal body-orientation factor 1</fullName>
    </recommendedName>
    <alternativeName>
        <fullName evidence="9">Coiled-coil domain-containing protein 176</fullName>
    </alternativeName>
</protein>
<evidence type="ECO:0000256" key="6">
    <source>
        <dbReference type="ARBA" id="ARBA00023069"/>
    </source>
</evidence>
<dbReference type="PANTHER" id="PTHR14845:SF5">
    <property type="entry name" value="BASAL BODY-ORIENTATION FACTOR 1"/>
    <property type="match status" value="1"/>
</dbReference>
<feature type="coiled-coil region" evidence="10">
    <location>
        <begin position="194"/>
        <end position="342"/>
    </location>
</feature>
<feature type="compositionally biased region" description="Basic residues" evidence="11">
    <location>
        <begin position="1"/>
        <end position="18"/>
    </location>
</feature>
<feature type="region of interest" description="Disordered" evidence="11">
    <location>
        <begin position="1"/>
        <end position="24"/>
    </location>
</feature>
<evidence type="ECO:0000256" key="8">
    <source>
        <dbReference type="ARBA" id="ARBA00023273"/>
    </source>
</evidence>
<name>A0A813R538_9BILA</name>
<keyword evidence="7" id="KW-0206">Cytoskeleton</keyword>
<dbReference type="AlphaFoldDB" id="A0A813R538"/>
<evidence type="ECO:0000256" key="2">
    <source>
        <dbReference type="ARBA" id="ARBA00007508"/>
    </source>
</evidence>
<keyword evidence="8" id="KW-0966">Cell projection</keyword>
<comment type="caution">
    <text evidence="13">The sequence shown here is derived from an EMBL/GenBank/DDBJ whole genome shotgun (WGS) entry which is preliminary data.</text>
</comment>
<comment type="similarity">
    <text evidence="2">Belongs to the BBOF1 family.</text>
</comment>
<dbReference type="InterPro" id="IPR032777">
    <property type="entry name" value="DUF4515"/>
</dbReference>
<dbReference type="EMBL" id="CAJNON010000014">
    <property type="protein sequence ID" value="CAF0778327.1"/>
    <property type="molecule type" value="Genomic_DNA"/>
</dbReference>
<evidence type="ECO:0000256" key="11">
    <source>
        <dbReference type="SAM" id="MobiDB-lite"/>
    </source>
</evidence>
<sequence length="663" mass="77988">MPKKGKGKGKGKGKKGKKAEKAKAKEQLALKNDLHNSNLWEAQLNIMELSRKHYRDIASNLAYENESLRDHMRETEHETIDVVTFLKKQDANKDTEIDRLQQGIQQLKMEHRQNKDELVSHFTKQRRKLDEKIARKETELEAVRQELNESQDLRKKKMQMQKELEDIRDATLYNEREHKETLQKLEQKFFIERIRLQQESKEKIEEIAARAQEEALKGLGETSRNVYRENTELIDSIRKHKHEFDILQKEKDQLKKLISSTSGDKELNDILIKEKVEQIQKQNNTIKELKEKIQLLENSLTQFIQEFNVERTNLVEQSSHLHESSRNEILKLQRTLELKTKEMIKIKKLAKIIIEQRSELETFFLDALQHVKKQINFNRLQYRKDAFNAYQNRMLNAHHGQGDYPKIRTFNETFPGYSTNSVFHDLEEATKCKFKYHSSSETYIDEYRKQKGYFLDLNTIKFLSRSFLLQQQQQQQQSNEEKLPSTDTLNNGIKTNNDISADRIIVEDTDRKIAPATDRLTASTTDLSVKSNLLSKSSNNMFEHMVVPPSIPTFSKVYHESHQISSFPALSLRHPHLRSIRHSNQNNTAIQQLQQQQQTVSLPPLSSSSLQFISGINSADRFYSNNRKPSIQNHSKLFLFDGRHKKRNRKHREIYGYERSIII</sequence>
<gene>
    <name evidence="13" type="ORF">VCS650_LOCUS2781</name>
</gene>
<evidence type="ECO:0000259" key="12">
    <source>
        <dbReference type="Pfam" id="PF14988"/>
    </source>
</evidence>
<evidence type="ECO:0000256" key="1">
    <source>
        <dbReference type="ARBA" id="ARBA00004120"/>
    </source>
</evidence>
<evidence type="ECO:0000256" key="4">
    <source>
        <dbReference type="ARBA" id="ARBA00022490"/>
    </source>
</evidence>
<dbReference type="OrthoDB" id="441129at2759"/>
<proteinExistence type="inferred from homology"/>
<comment type="subcellular location">
    <subcellularLocation>
        <location evidence="1">Cytoplasm</location>
        <location evidence="1">Cytoskeleton</location>
        <location evidence="1">Cilium basal body</location>
    </subcellularLocation>
</comment>
<evidence type="ECO:0000256" key="5">
    <source>
        <dbReference type="ARBA" id="ARBA00023054"/>
    </source>
</evidence>
<evidence type="ECO:0000313" key="13">
    <source>
        <dbReference type="EMBL" id="CAF0778327.1"/>
    </source>
</evidence>
<feature type="coiled-coil region" evidence="10">
    <location>
        <begin position="97"/>
        <end position="170"/>
    </location>
</feature>
<feature type="compositionally biased region" description="Polar residues" evidence="11">
    <location>
        <begin position="485"/>
        <end position="494"/>
    </location>
</feature>
<evidence type="ECO:0000256" key="3">
    <source>
        <dbReference type="ARBA" id="ARBA00015392"/>
    </source>
</evidence>
<evidence type="ECO:0000256" key="7">
    <source>
        <dbReference type="ARBA" id="ARBA00023212"/>
    </source>
</evidence>
<dbReference type="Pfam" id="PF14988">
    <property type="entry name" value="DUF4515"/>
    <property type="match status" value="1"/>
</dbReference>
<keyword evidence="5 10" id="KW-0175">Coiled coil</keyword>
<keyword evidence="6" id="KW-0969">Cilium</keyword>
<feature type="domain" description="DUF4515" evidence="12">
    <location>
        <begin position="82"/>
        <end position="269"/>
    </location>
</feature>
<evidence type="ECO:0000313" key="14">
    <source>
        <dbReference type="Proteomes" id="UP000663891"/>
    </source>
</evidence>
<dbReference type="PANTHER" id="PTHR14845">
    <property type="entry name" value="COILED-COIL DOMAIN-CONTAINING 166"/>
    <property type="match status" value="1"/>
</dbReference>
<dbReference type="Proteomes" id="UP000663891">
    <property type="component" value="Unassembled WGS sequence"/>
</dbReference>
<accession>A0A813R538</accession>
<evidence type="ECO:0000256" key="10">
    <source>
        <dbReference type="SAM" id="Coils"/>
    </source>
</evidence>
<keyword evidence="4" id="KW-0963">Cytoplasm</keyword>
<feature type="region of interest" description="Disordered" evidence="11">
    <location>
        <begin position="473"/>
        <end position="494"/>
    </location>
</feature>